<reference evidence="2 3" key="1">
    <citation type="journal article" date="2016" name="Nat. Commun.">
        <title>Thousands of microbial genomes shed light on interconnected biogeochemical processes in an aquifer system.</title>
        <authorList>
            <person name="Anantharaman K."/>
            <person name="Brown C.T."/>
            <person name="Hug L.A."/>
            <person name="Sharon I."/>
            <person name="Castelle C.J."/>
            <person name="Probst A.J."/>
            <person name="Thomas B.C."/>
            <person name="Singh A."/>
            <person name="Wilkins M.J."/>
            <person name="Karaoz U."/>
            <person name="Brodie E.L."/>
            <person name="Williams K.H."/>
            <person name="Hubbard S.S."/>
            <person name="Banfield J.F."/>
        </authorList>
    </citation>
    <scope>NUCLEOTIDE SEQUENCE [LARGE SCALE GENOMIC DNA]</scope>
</reference>
<feature type="domain" description="NYN" evidence="1">
    <location>
        <begin position="10"/>
        <end position="146"/>
    </location>
</feature>
<evidence type="ECO:0000259" key="1">
    <source>
        <dbReference type="Pfam" id="PF01936"/>
    </source>
</evidence>
<dbReference type="InterPro" id="IPR021139">
    <property type="entry name" value="NYN"/>
</dbReference>
<dbReference type="Proteomes" id="UP000177190">
    <property type="component" value="Unassembled WGS sequence"/>
</dbReference>
<dbReference type="GO" id="GO:0004540">
    <property type="term" value="F:RNA nuclease activity"/>
    <property type="evidence" value="ECO:0007669"/>
    <property type="project" value="InterPro"/>
</dbReference>
<protein>
    <recommendedName>
        <fullName evidence="1">NYN domain-containing protein</fullName>
    </recommendedName>
</protein>
<accession>A0A1G2HKF5</accession>
<dbReference type="EMBL" id="MHOM01000053">
    <property type="protein sequence ID" value="OGZ62701.1"/>
    <property type="molecule type" value="Genomic_DNA"/>
</dbReference>
<dbReference type="STRING" id="1802200.A2812_00560"/>
<sequence>MNSKENNFAYIDGQNLNLGVKSLGWVLDMKRFRIYLREKYGISRAYYFVGFVAEYQRMYNAFQEYGYTMAFKPVLDNEERKGNVDADLVLRAMIDFHENKFDKFVIVTSDGDFYSLVDYFNSKNKLKSVISPYFKTCSSLLKRTAKEKLVFLDNLKEKLEYKRKSTA</sequence>
<dbReference type="Gene3D" id="3.40.50.1010">
    <property type="entry name" value="5'-nuclease"/>
    <property type="match status" value="1"/>
</dbReference>
<evidence type="ECO:0000313" key="3">
    <source>
        <dbReference type="Proteomes" id="UP000177190"/>
    </source>
</evidence>
<comment type="caution">
    <text evidence="2">The sequence shown here is derived from an EMBL/GenBank/DDBJ whole genome shotgun (WGS) entry which is preliminary data.</text>
</comment>
<dbReference type="AlphaFoldDB" id="A0A1G2HKF5"/>
<evidence type="ECO:0000313" key="2">
    <source>
        <dbReference type="EMBL" id="OGZ62701.1"/>
    </source>
</evidence>
<name>A0A1G2HKF5_9BACT</name>
<gene>
    <name evidence="2" type="ORF">A2812_00560</name>
</gene>
<organism evidence="2 3">
    <name type="scientific">Candidatus Staskawiczbacteria bacterium RIFCSPHIGHO2_01_FULL_36_16</name>
    <dbReference type="NCBI Taxonomy" id="1802200"/>
    <lineage>
        <taxon>Bacteria</taxon>
        <taxon>Candidatus Staskawicziibacteriota</taxon>
    </lineage>
</organism>
<dbReference type="Pfam" id="PF01936">
    <property type="entry name" value="NYN"/>
    <property type="match status" value="1"/>
</dbReference>
<dbReference type="PANTHER" id="PTHR35458:SF2">
    <property type="entry name" value="SLR0755 PROTEIN"/>
    <property type="match status" value="1"/>
</dbReference>
<dbReference type="InterPro" id="IPR047140">
    <property type="entry name" value="LabA"/>
</dbReference>
<proteinExistence type="predicted"/>
<dbReference type="PANTHER" id="PTHR35458">
    <property type="entry name" value="SLR0755 PROTEIN"/>
    <property type="match status" value="1"/>
</dbReference>